<evidence type="ECO:0000313" key="3">
    <source>
        <dbReference type="Proteomes" id="UP000619761"/>
    </source>
</evidence>
<comment type="caution">
    <text evidence="2">The sequence shown here is derived from an EMBL/GenBank/DDBJ whole genome shotgun (WGS) entry which is preliminary data.</text>
</comment>
<keyword evidence="1" id="KW-0732">Signal</keyword>
<dbReference type="Proteomes" id="UP000619761">
    <property type="component" value="Unassembled WGS sequence"/>
</dbReference>
<name>A0ABQ3B7F6_9GAMM</name>
<accession>A0ABQ3B7F6</accession>
<evidence type="ECO:0000313" key="2">
    <source>
        <dbReference type="EMBL" id="GGY77191.1"/>
    </source>
</evidence>
<keyword evidence="3" id="KW-1185">Reference proteome</keyword>
<evidence type="ECO:0008006" key="4">
    <source>
        <dbReference type="Google" id="ProtNLM"/>
    </source>
</evidence>
<dbReference type="EMBL" id="BMYZ01000002">
    <property type="protein sequence ID" value="GGY77191.1"/>
    <property type="molecule type" value="Genomic_DNA"/>
</dbReference>
<dbReference type="RefSeq" id="WP_189418595.1">
    <property type="nucleotide sequence ID" value="NZ_BMYZ01000002.1"/>
</dbReference>
<organism evidence="2 3">
    <name type="scientific">Cellvibrio zantedeschiae</name>
    <dbReference type="NCBI Taxonomy" id="1237077"/>
    <lineage>
        <taxon>Bacteria</taxon>
        <taxon>Pseudomonadati</taxon>
        <taxon>Pseudomonadota</taxon>
        <taxon>Gammaproteobacteria</taxon>
        <taxon>Cellvibrionales</taxon>
        <taxon>Cellvibrionaceae</taxon>
        <taxon>Cellvibrio</taxon>
    </lineage>
</organism>
<protein>
    <recommendedName>
        <fullName evidence="4">Excinuclease ATPase subunit</fullName>
    </recommendedName>
</protein>
<reference evidence="3" key="1">
    <citation type="journal article" date="2019" name="Int. J. Syst. Evol. Microbiol.">
        <title>The Global Catalogue of Microorganisms (GCM) 10K type strain sequencing project: providing services to taxonomists for standard genome sequencing and annotation.</title>
        <authorList>
            <consortium name="The Broad Institute Genomics Platform"/>
            <consortium name="The Broad Institute Genome Sequencing Center for Infectious Disease"/>
            <person name="Wu L."/>
            <person name="Ma J."/>
        </authorList>
    </citation>
    <scope>NUCLEOTIDE SEQUENCE [LARGE SCALE GENOMIC DNA]</scope>
    <source>
        <strain evidence="3">KCTC 32239</strain>
    </source>
</reference>
<proteinExistence type="predicted"/>
<sequence>MKKLLFVFISTLCAITFQAEARELKNISIADALASDDAKLGLPDDIKFYFGDAVPTGNITKTIGQYTFDREINASLKSQITACHSALVVALKELREAAKKEGATAVINIKSNAKGKAVSSKEIYACDSGMLKSGVSISGDLVVTE</sequence>
<gene>
    <name evidence="2" type="ORF">GCM10011613_22130</name>
</gene>
<feature type="chain" id="PRO_5046260085" description="Excinuclease ATPase subunit" evidence="1">
    <location>
        <begin position="22"/>
        <end position="145"/>
    </location>
</feature>
<evidence type="ECO:0000256" key="1">
    <source>
        <dbReference type="SAM" id="SignalP"/>
    </source>
</evidence>
<feature type="signal peptide" evidence="1">
    <location>
        <begin position="1"/>
        <end position="21"/>
    </location>
</feature>